<dbReference type="AlphaFoldDB" id="E4TFD6"/>
<dbReference type="EMBL" id="CP002347">
    <property type="protein sequence ID" value="ADR19509.1"/>
    <property type="molecule type" value="Genomic_DNA"/>
</dbReference>
<name>E4TFD6_CALNY</name>
<gene>
    <name evidence="1" type="ordered locus">Calni_1601</name>
</gene>
<accession>E4TFD6</accession>
<organism evidence="1 2">
    <name type="scientific">Calditerrivibrio nitroreducens (strain DSM 19672 / NBRC 101217 / Yu37-1)</name>
    <dbReference type="NCBI Taxonomy" id="768670"/>
    <lineage>
        <taxon>Bacteria</taxon>
        <taxon>Pseudomonadati</taxon>
        <taxon>Deferribacterota</taxon>
        <taxon>Deferribacteres</taxon>
        <taxon>Deferribacterales</taxon>
        <taxon>Calditerrivibrionaceae</taxon>
    </lineage>
</organism>
<dbReference type="KEGG" id="cni:Calni_1601"/>
<evidence type="ECO:0000313" key="2">
    <source>
        <dbReference type="Proteomes" id="UP000007039"/>
    </source>
</evidence>
<evidence type="ECO:0000313" key="1">
    <source>
        <dbReference type="EMBL" id="ADR19509.1"/>
    </source>
</evidence>
<reference evidence="1 2" key="2">
    <citation type="journal article" date="2011" name="Stand. Genomic Sci.">
        <title>Complete genome sequence of Calditerrivibrio nitroreducens type strain (Yu37-1).</title>
        <authorList>
            <person name="Pitluck S."/>
            <person name="Sikorski J."/>
            <person name="Zeytun A."/>
            <person name="Lapidus A."/>
            <person name="Nolan M."/>
            <person name="Lucas S."/>
            <person name="Hammon N."/>
            <person name="Deshpande S."/>
            <person name="Cheng J.F."/>
            <person name="Tapia R."/>
            <person name="Han C."/>
            <person name="Goodwin L."/>
            <person name="Liolios K."/>
            <person name="Pagani I."/>
            <person name="Ivanova N."/>
            <person name="Mavromatis K."/>
            <person name="Pati A."/>
            <person name="Chen A."/>
            <person name="Palaniappan K."/>
            <person name="Hauser L."/>
            <person name="Chang Y.J."/>
            <person name="Jeffries C.D."/>
            <person name="Detter J.C."/>
            <person name="Brambilla E."/>
            <person name="Djao O.D."/>
            <person name="Rohde M."/>
            <person name="Spring S."/>
            <person name="Goker M."/>
            <person name="Woyke T."/>
            <person name="Bristow J."/>
            <person name="Eisen J.A."/>
            <person name="Markowitz V."/>
            <person name="Hugenholtz P."/>
            <person name="Kyrpides N.C."/>
            <person name="Klenk H.P."/>
            <person name="Land M."/>
        </authorList>
    </citation>
    <scope>NUCLEOTIDE SEQUENCE [LARGE SCALE GENOMIC DNA]</scope>
    <source>
        <strain evidence="2">DSM 19672 / NBRC 101217 / Yu37-1</strain>
    </source>
</reference>
<sequence>MSKNASRVMVDTIKLTLPIKLLKIYHDIAGDMLSK</sequence>
<dbReference type="Proteomes" id="UP000007039">
    <property type="component" value="Chromosome"/>
</dbReference>
<protein>
    <submittedName>
        <fullName evidence="1">Uncharacterized protein</fullName>
    </submittedName>
</protein>
<reference key="1">
    <citation type="submission" date="2010-11" db="EMBL/GenBank/DDBJ databases">
        <title>The complete genome of chromosome of Calditerrivibrio nitroreducens DSM 19672.</title>
        <authorList>
            <consortium name="US DOE Joint Genome Institute (JGI-PGF)"/>
            <person name="Lucas S."/>
            <person name="Copeland A."/>
            <person name="Lapidus A."/>
            <person name="Bruce D."/>
            <person name="Goodwin L."/>
            <person name="Pitluck S."/>
            <person name="Kyrpides N."/>
            <person name="Mavromatis K."/>
            <person name="Ivanova N."/>
            <person name="Mikhailova N."/>
            <person name="Zeytun A."/>
            <person name="Brettin T."/>
            <person name="Detter J.C."/>
            <person name="Tapia R."/>
            <person name="Han C."/>
            <person name="Land M."/>
            <person name="Hauser L."/>
            <person name="Markowitz V."/>
            <person name="Cheng J.-F."/>
            <person name="Hugenholtz P."/>
            <person name="Woyke T."/>
            <person name="Wu D."/>
            <person name="Spring S."/>
            <person name="Schroeder M."/>
            <person name="Brambilla E."/>
            <person name="Klenk H.-P."/>
            <person name="Eisen J.A."/>
        </authorList>
    </citation>
    <scope>NUCLEOTIDE SEQUENCE [LARGE SCALE GENOMIC DNA]</scope>
    <source>
        <strain>DSM 19672</strain>
    </source>
</reference>
<keyword evidence="2" id="KW-1185">Reference proteome</keyword>
<dbReference type="HOGENOM" id="CLU_3363918_0_0_0"/>
<proteinExistence type="predicted"/>